<evidence type="ECO:0000256" key="7">
    <source>
        <dbReference type="ARBA" id="ARBA00023002"/>
    </source>
</evidence>
<gene>
    <name evidence="14" type="ORF">RSOLAG22IIIB_10618</name>
</gene>
<dbReference type="AlphaFoldDB" id="A0A0K6G3W7"/>
<dbReference type="PANTHER" id="PTHR46300:SF7">
    <property type="entry name" value="P450, PUTATIVE (EUROFUNG)-RELATED"/>
    <property type="match status" value="1"/>
</dbReference>
<dbReference type="Pfam" id="PF00067">
    <property type="entry name" value="p450"/>
    <property type="match status" value="1"/>
</dbReference>
<evidence type="ECO:0000313" key="14">
    <source>
        <dbReference type="EMBL" id="CUA73216.1"/>
    </source>
</evidence>
<keyword evidence="5 11" id="KW-0349">Heme</keyword>
<comment type="subcellular location">
    <subcellularLocation>
        <location evidence="12">Secreted</location>
    </subcellularLocation>
</comment>
<keyword evidence="9" id="KW-0503">Monooxygenase</keyword>
<dbReference type="InterPro" id="IPR011050">
    <property type="entry name" value="Pectin_lyase_fold/virulence"/>
</dbReference>
<feature type="domain" description="Pectate lyase" evidence="13">
    <location>
        <begin position="483"/>
        <end position="694"/>
    </location>
</feature>
<comment type="similarity">
    <text evidence="4 12">Belongs to the polysaccharide lyase 1 family.</text>
</comment>
<organism evidence="14 15">
    <name type="scientific">Rhizoctonia solani</name>
    <dbReference type="NCBI Taxonomy" id="456999"/>
    <lineage>
        <taxon>Eukaryota</taxon>
        <taxon>Fungi</taxon>
        <taxon>Dikarya</taxon>
        <taxon>Basidiomycota</taxon>
        <taxon>Agaricomycotina</taxon>
        <taxon>Agaricomycetes</taxon>
        <taxon>Cantharellales</taxon>
        <taxon>Ceratobasidiaceae</taxon>
        <taxon>Rhizoctonia</taxon>
    </lineage>
</organism>
<dbReference type="GO" id="GO:0020037">
    <property type="term" value="F:heme binding"/>
    <property type="evidence" value="ECO:0007669"/>
    <property type="project" value="InterPro"/>
</dbReference>
<proteinExistence type="inferred from homology"/>
<dbReference type="InterPro" id="IPR001128">
    <property type="entry name" value="Cyt_P450"/>
</dbReference>
<keyword evidence="7" id="KW-0560">Oxidoreductase</keyword>
<dbReference type="InterPro" id="IPR050364">
    <property type="entry name" value="Cytochrome_P450_fung"/>
</dbReference>
<accession>A0A0K6G3W7</accession>
<keyword evidence="15" id="KW-1185">Reference proteome</keyword>
<dbReference type="GO" id="GO:0005506">
    <property type="term" value="F:iron ion binding"/>
    <property type="evidence" value="ECO:0007669"/>
    <property type="project" value="InterPro"/>
</dbReference>
<dbReference type="SMART" id="SM00656">
    <property type="entry name" value="Amb_all"/>
    <property type="match status" value="1"/>
</dbReference>
<dbReference type="GO" id="GO:0016829">
    <property type="term" value="F:lyase activity"/>
    <property type="evidence" value="ECO:0007669"/>
    <property type="project" value="UniProtKB-KW"/>
</dbReference>
<dbReference type="GO" id="GO:0000272">
    <property type="term" value="P:polysaccharide catabolic process"/>
    <property type="evidence" value="ECO:0007669"/>
    <property type="project" value="UniProtKB-KW"/>
</dbReference>
<dbReference type="Pfam" id="PF00544">
    <property type="entry name" value="Pectate_lyase_4"/>
    <property type="match status" value="1"/>
</dbReference>
<evidence type="ECO:0000256" key="2">
    <source>
        <dbReference type="ARBA" id="ARBA00005179"/>
    </source>
</evidence>
<dbReference type="Proteomes" id="UP000044841">
    <property type="component" value="Unassembled WGS sequence"/>
</dbReference>
<keyword evidence="6 11" id="KW-0479">Metal-binding</keyword>
<dbReference type="GO" id="GO:0005576">
    <property type="term" value="C:extracellular region"/>
    <property type="evidence" value="ECO:0007669"/>
    <property type="project" value="UniProtKB-SubCell"/>
</dbReference>
<evidence type="ECO:0000256" key="1">
    <source>
        <dbReference type="ARBA" id="ARBA00001971"/>
    </source>
</evidence>
<sequence>MIDGQTTVLAVLVASGLVLVRHCFGQKLRHPPSLRSLPLIGHVFSIPSGLEHINFMKIGKQLKSDIVYLNIMGQPLVVLNSAQAASDLLDKRSNIYSDRINAPMVTDPTLLDWSDFAGMLPYGDLWRRQIRRLKVWLNPRAVRQFEGLQQDEARKLLGRLLNLSKGPGLFQRVKYQFFFTMGSAAFEMSYGYRFKSDQDPFYVNAVQTTHNLFNATMMSNFLVNAFPILSYVPDWFPGSEWKQTARKWRDQKNLAIDVPYEWTKQQVATGDFQPSVLSALLQDDEDVPGLSAAEREKELKELAYTLFVGGTDTLATAIVNFVAAMVTNPEAQAKAQAEIDSIIGYATRLPVLSDEPQLLYVRRLILEVLRWQPVAPTGGPPHGCSEDDIYRGYNIKKGTIVMGNQWAMSRNEAFYNDPEKFEPERFLDPNIAPFPAFGWGRRKCPGMHFAETSLFLVISSLLANFNFARKKDNNGEEVVPVIEGDYNTLALALKPFEFDLQPRSEKHRQLVLDNGEVVDVESNTSVLGVGSNSGLTGGGLRVKKSSNVIIRNLRLSKSPAPTDLVGIQESTNVWVDHNTFSSDLDHSKDYYDGAFDVSHGSDFITASWNVFTNHYKTSLVGHSDKNSAEDTGHLRVTYHHNYFLNVNSRLPSLRFGTGHIYNNYYKNVATSGVDSRLGAQVLVEGNTFDSVTSPIATTLHGGYAVQRDNILINTTMNSDLAAGTLSTAPYSYSLDAANTVVATVTKSAGAGIVTF</sequence>
<keyword evidence="12" id="KW-0624">Polysaccharide degradation</keyword>
<keyword evidence="8 11" id="KW-0408">Iron</keyword>
<dbReference type="InterPro" id="IPR002401">
    <property type="entry name" value="Cyt_P450_E_grp-I"/>
</dbReference>
<dbReference type="SUPFAM" id="SSF48264">
    <property type="entry name" value="Cytochrome P450"/>
    <property type="match status" value="1"/>
</dbReference>
<dbReference type="CDD" id="cd11065">
    <property type="entry name" value="CYP64-like"/>
    <property type="match status" value="1"/>
</dbReference>
<dbReference type="InterPro" id="IPR017972">
    <property type="entry name" value="Cyt_P450_CS"/>
</dbReference>
<name>A0A0K6G3W7_9AGAM</name>
<dbReference type="Gene3D" id="2.160.20.10">
    <property type="entry name" value="Single-stranded right-handed beta-helix, Pectin lyase-like"/>
    <property type="match status" value="1"/>
</dbReference>
<dbReference type="GO" id="GO:0016705">
    <property type="term" value="F:oxidoreductase activity, acting on paired donors, with incorporation or reduction of molecular oxygen"/>
    <property type="evidence" value="ECO:0007669"/>
    <property type="project" value="InterPro"/>
</dbReference>
<dbReference type="SUPFAM" id="SSF51126">
    <property type="entry name" value="Pectin lyase-like"/>
    <property type="match status" value="1"/>
</dbReference>
<dbReference type="InterPro" id="IPR002022">
    <property type="entry name" value="Pec_lyase"/>
</dbReference>
<evidence type="ECO:0000256" key="12">
    <source>
        <dbReference type="RuleBase" id="RU361173"/>
    </source>
</evidence>
<keyword evidence="12" id="KW-0119">Carbohydrate metabolism</keyword>
<dbReference type="InterPro" id="IPR012334">
    <property type="entry name" value="Pectin_lyas_fold"/>
</dbReference>
<evidence type="ECO:0000256" key="10">
    <source>
        <dbReference type="ARBA" id="ARBA00023239"/>
    </source>
</evidence>
<evidence type="ECO:0000256" key="3">
    <source>
        <dbReference type="ARBA" id="ARBA00010617"/>
    </source>
</evidence>
<comment type="cofactor">
    <cofactor evidence="1 11">
        <name>heme</name>
        <dbReference type="ChEBI" id="CHEBI:30413"/>
    </cofactor>
</comment>
<dbReference type="PRINTS" id="PR00463">
    <property type="entry name" value="EP450I"/>
</dbReference>
<dbReference type="PANTHER" id="PTHR46300">
    <property type="entry name" value="P450, PUTATIVE (EUROFUNG)-RELATED-RELATED"/>
    <property type="match status" value="1"/>
</dbReference>
<evidence type="ECO:0000256" key="8">
    <source>
        <dbReference type="ARBA" id="ARBA00023004"/>
    </source>
</evidence>
<feature type="binding site" description="axial binding residue" evidence="11">
    <location>
        <position position="444"/>
    </location>
    <ligand>
        <name>heme</name>
        <dbReference type="ChEBI" id="CHEBI:30413"/>
    </ligand>
    <ligandPart>
        <name>Fe</name>
        <dbReference type="ChEBI" id="CHEBI:18248"/>
    </ligandPart>
</feature>
<dbReference type="PROSITE" id="PS00086">
    <property type="entry name" value="CYTOCHROME_P450"/>
    <property type="match status" value="1"/>
</dbReference>
<dbReference type="EMBL" id="CYGV01001357">
    <property type="protein sequence ID" value="CUA73216.1"/>
    <property type="molecule type" value="Genomic_DNA"/>
</dbReference>
<evidence type="ECO:0000256" key="6">
    <source>
        <dbReference type="ARBA" id="ARBA00022723"/>
    </source>
</evidence>
<keyword evidence="12" id="KW-0964">Secreted</keyword>
<keyword evidence="10 12" id="KW-0456">Lyase</keyword>
<reference evidence="14 15" key="1">
    <citation type="submission" date="2015-07" db="EMBL/GenBank/DDBJ databases">
        <authorList>
            <person name="Noorani M."/>
        </authorList>
    </citation>
    <scope>NUCLEOTIDE SEQUENCE [LARGE SCALE GENOMIC DNA]</scope>
    <source>
        <strain evidence="14">BBA 69670</strain>
    </source>
</reference>
<protein>
    <submittedName>
        <fullName evidence="14">O-methylsterigmatocystin oxidoreductase</fullName>
    </submittedName>
</protein>
<evidence type="ECO:0000256" key="11">
    <source>
        <dbReference type="PIRSR" id="PIRSR602401-1"/>
    </source>
</evidence>
<dbReference type="GO" id="GO:0004497">
    <property type="term" value="F:monooxygenase activity"/>
    <property type="evidence" value="ECO:0007669"/>
    <property type="project" value="UniProtKB-KW"/>
</dbReference>
<evidence type="ECO:0000259" key="13">
    <source>
        <dbReference type="SMART" id="SM00656"/>
    </source>
</evidence>
<dbReference type="Gene3D" id="1.10.630.10">
    <property type="entry name" value="Cytochrome P450"/>
    <property type="match status" value="1"/>
</dbReference>
<evidence type="ECO:0000256" key="9">
    <source>
        <dbReference type="ARBA" id="ARBA00023033"/>
    </source>
</evidence>
<dbReference type="InterPro" id="IPR036396">
    <property type="entry name" value="Cyt_P450_sf"/>
</dbReference>
<comment type="pathway">
    <text evidence="2">Secondary metabolite biosynthesis.</text>
</comment>
<evidence type="ECO:0000313" key="15">
    <source>
        <dbReference type="Proteomes" id="UP000044841"/>
    </source>
</evidence>
<evidence type="ECO:0000256" key="4">
    <source>
        <dbReference type="ARBA" id="ARBA00010980"/>
    </source>
</evidence>
<comment type="similarity">
    <text evidence="3">Belongs to the cytochrome P450 family.</text>
</comment>
<evidence type="ECO:0000256" key="5">
    <source>
        <dbReference type="ARBA" id="ARBA00022617"/>
    </source>
</evidence>